<reference evidence="1" key="1">
    <citation type="journal article" date="2019" name="bioRxiv">
        <title>The Genome of the Zebra Mussel, Dreissena polymorpha: A Resource for Invasive Species Research.</title>
        <authorList>
            <person name="McCartney M.A."/>
            <person name="Auch B."/>
            <person name="Kono T."/>
            <person name="Mallez S."/>
            <person name="Zhang Y."/>
            <person name="Obille A."/>
            <person name="Becker A."/>
            <person name="Abrahante J.E."/>
            <person name="Garbe J."/>
            <person name="Badalamenti J.P."/>
            <person name="Herman A."/>
            <person name="Mangelson H."/>
            <person name="Liachko I."/>
            <person name="Sullivan S."/>
            <person name="Sone E.D."/>
            <person name="Koren S."/>
            <person name="Silverstein K.A.T."/>
            <person name="Beckman K.B."/>
            <person name="Gohl D.M."/>
        </authorList>
    </citation>
    <scope>NUCLEOTIDE SEQUENCE</scope>
    <source>
        <strain evidence="1">Duluth1</strain>
        <tissue evidence="1">Whole animal</tissue>
    </source>
</reference>
<evidence type="ECO:0000313" key="1">
    <source>
        <dbReference type="EMBL" id="KAH3888166.1"/>
    </source>
</evidence>
<comment type="caution">
    <text evidence="1">The sequence shown here is derived from an EMBL/GenBank/DDBJ whole genome shotgun (WGS) entry which is preliminary data.</text>
</comment>
<keyword evidence="2" id="KW-1185">Reference proteome</keyword>
<reference evidence="1" key="2">
    <citation type="submission" date="2020-11" db="EMBL/GenBank/DDBJ databases">
        <authorList>
            <person name="McCartney M.A."/>
            <person name="Auch B."/>
            <person name="Kono T."/>
            <person name="Mallez S."/>
            <person name="Becker A."/>
            <person name="Gohl D.M."/>
            <person name="Silverstein K.A.T."/>
            <person name="Koren S."/>
            <person name="Bechman K.B."/>
            <person name="Herman A."/>
            <person name="Abrahante J.E."/>
            <person name="Garbe J."/>
        </authorList>
    </citation>
    <scope>NUCLEOTIDE SEQUENCE</scope>
    <source>
        <strain evidence="1">Duluth1</strain>
        <tissue evidence="1">Whole animal</tissue>
    </source>
</reference>
<dbReference type="EMBL" id="JAIWYP010000001">
    <property type="protein sequence ID" value="KAH3888166.1"/>
    <property type="molecule type" value="Genomic_DNA"/>
</dbReference>
<dbReference type="AlphaFoldDB" id="A0A9D4S134"/>
<protein>
    <submittedName>
        <fullName evidence="1">Uncharacterized protein</fullName>
    </submittedName>
</protein>
<sequence>MIAEWQLRWRRKLRSKLYRSLGRRRVLIVRLSSERTQDSVSQRWRWIFRLDDEVEVREMAVVPESGRVQFEEDMEVVGRWCGVPVLLFLDDSVILRSPWKSKMSWVILSSSDPSQRQSTHRQTDTEG</sequence>
<accession>A0A9D4S134</accession>
<evidence type="ECO:0000313" key="2">
    <source>
        <dbReference type="Proteomes" id="UP000828390"/>
    </source>
</evidence>
<name>A0A9D4S134_DREPO</name>
<gene>
    <name evidence="1" type="ORF">DPMN_012194</name>
</gene>
<proteinExistence type="predicted"/>
<organism evidence="1 2">
    <name type="scientific">Dreissena polymorpha</name>
    <name type="common">Zebra mussel</name>
    <name type="synonym">Mytilus polymorpha</name>
    <dbReference type="NCBI Taxonomy" id="45954"/>
    <lineage>
        <taxon>Eukaryota</taxon>
        <taxon>Metazoa</taxon>
        <taxon>Spiralia</taxon>
        <taxon>Lophotrochozoa</taxon>
        <taxon>Mollusca</taxon>
        <taxon>Bivalvia</taxon>
        <taxon>Autobranchia</taxon>
        <taxon>Heteroconchia</taxon>
        <taxon>Euheterodonta</taxon>
        <taxon>Imparidentia</taxon>
        <taxon>Neoheterodontei</taxon>
        <taxon>Myida</taxon>
        <taxon>Dreissenoidea</taxon>
        <taxon>Dreissenidae</taxon>
        <taxon>Dreissena</taxon>
    </lineage>
</organism>
<dbReference type="Proteomes" id="UP000828390">
    <property type="component" value="Unassembled WGS sequence"/>
</dbReference>